<keyword evidence="1" id="KW-0732">Signal</keyword>
<evidence type="ECO:0008006" key="4">
    <source>
        <dbReference type="Google" id="ProtNLM"/>
    </source>
</evidence>
<sequence>MSLLFRAAVAAAVIGTFAACAPLSHAVAPVPPDGGKAVTFPFPAKAPIAVQLTGIGAARERLSAMLKAALPDAAEIDKQIDDALKQLLTDRKLTAVPKEGRVYFVVNDIASLFENTPAVSVLVPVTSYKEFRATFLTADERKTFEEGKGVDEVKVSAGGAEHAVYMVDLKEYVALSPDKATADTYAAKFTRASTATMPAELAKSFVGADFGLYVNLDVINDVYGDQIRGFKGLIDFGLQQAQMGGMLPGFGKKQLESVKAMAHGLFQAIGDCRGLVVAAEFRPEGLNLRVQAQFAEGTESMKLLKAETPGSFAEIGNLPAGLAQYTGSKFGKTFSDAVRGLNPEFGPVDEDEKGNQAIEKRLADLAAAGPQGEISAAGTPDSLFTVAKYTEPKKAVDALLGCYEAMAPGGRIHSAVLKDAPKVTKDAHKHAGIAFAEIRLAFDFEATVKDLPEGAKEITLEQLKRAMSEKTTVWIGTDGKAVIQVTAKDWAAAAATIDGFRDSKKAIGETAGFKLTRKQLPADASVLTLMEVGQAVTGLLDGLRALQDTVPGFPRIGKVAPVKGPPAFIGVAITLKDDTATLNVFVPGAAIAAGRKIAAGLLTNLE</sequence>
<comment type="caution">
    <text evidence="2">The sequence shown here is derived from an EMBL/GenBank/DDBJ whole genome shotgun (WGS) entry which is preliminary data.</text>
</comment>
<evidence type="ECO:0000313" key="2">
    <source>
        <dbReference type="EMBL" id="MBP3957233.1"/>
    </source>
</evidence>
<organism evidence="2 3">
    <name type="scientific">Gemmata palustris</name>
    <dbReference type="NCBI Taxonomy" id="2822762"/>
    <lineage>
        <taxon>Bacteria</taxon>
        <taxon>Pseudomonadati</taxon>
        <taxon>Planctomycetota</taxon>
        <taxon>Planctomycetia</taxon>
        <taxon>Gemmatales</taxon>
        <taxon>Gemmataceae</taxon>
        <taxon>Gemmata</taxon>
    </lineage>
</organism>
<evidence type="ECO:0000256" key="1">
    <source>
        <dbReference type="SAM" id="SignalP"/>
    </source>
</evidence>
<gene>
    <name evidence="2" type="ORF">J8F10_18385</name>
</gene>
<keyword evidence="3" id="KW-1185">Reference proteome</keyword>
<feature type="chain" id="PRO_5046817770" description="DUF3352 domain-containing protein" evidence="1">
    <location>
        <begin position="27"/>
        <end position="606"/>
    </location>
</feature>
<dbReference type="PROSITE" id="PS51257">
    <property type="entry name" value="PROKAR_LIPOPROTEIN"/>
    <property type="match status" value="1"/>
</dbReference>
<proteinExistence type="predicted"/>
<dbReference type="Proteomes" id="UP000676565">
    <property type="component" value="Unassembled WGS sequence"/>
</dbReference>
<dbReference type="EMBL" id="JAGKQQ010000001">
    <property type="protein sequence ID" value="MBP3957233.1"/>
    <property type="molecule type" value="Genomic_DNA"/>
</dbReference>
<evidence type="ECO:0000313" key="3">
    <source>
        <dbReference type="Proteomes" id="UP000676565"/>
    </source>
</evidence>
<feature type="signal peptide" evidence="1">
    <location>
        <begin position="1"/>
        <end position="26"/>
    </location>
</feature>
<dbReference type="RefSeq" id="WP_210656100.1">
    <property type="nucleotide sequence ID" value="NZ_JAGKQQ010000001.1"/>
</dbReference>
<protein>
    <recommendedName>
        <fullName evidence="4">DUF3352 domain-containing protein</fullName>
    </recommendedName>
</protein>
<name>A0ABS5BU69_9BACT</name>
<accession>A0ABS5BU69</accession>
<reference evidence="2 3" key="1">
    <citation type="submission" date="2021-04" db="EMBL/GenBank/DDBJ databases">
        <authorList>
            <person name="Ivanova A."/>
        </authorList>
    </citation>
    <scope>NUCLEOTIDE SEQUENCE [LARGE SCALE GENOMIC DNA]</scope>
    <source>
        <strain evidence="2 3">G18</strain>
    </source>
</reference>